<dbReference type="Proteomes" id="UP000489600">
    <property type="component" value="Unassembled WGS sequence"/>
</dbReference>
<dbReference type="OrthoDB" id="1112669at2759"/>
<keyword evidence="3" id="KW-1185">Reference proteome</keyword>
<gene>
    <name evidence="2" type="ORF">ANE_LOCUS15528</name>
</gene>
<evidence type="ECO:0000256" key="1">
    <source>
        <dbReference type="SAM" id="MobiDB-lite"/>
    </source>
</evidence>
<protein>
    <submittedName>
        <fullName evidence="2">Uncharacterized protein</fullName>
    </submittedName>
</protein>
<feature type="compositionally biased region" description="Basic residues" evidence="1">
    <location>
        <begin position="64"/>
        <end position="79"/>
    </location>
</feature>
<comment type="caution">
    <text evidence="2">The sequence shown here is derived from an EMBL/GenBank/DDBJ whole genome shotgun (WGS) entry which is preliminary data.</text>
</comment>
<evidence type="ECO:0000313" key="2">
    <source>
        <dbReference type="EMBL" id="VVB05084.1"/>
    </source>
</evidence>
<reference evidence="2" key="1">
    <citation type="submission" date="2019-07" db="EMBL/GenBank/DDBJ databases">
        <authorList>
            <person name="Dittberner H."/>
        </authorList>
    </citation>
    <scope>NUCLEOTIDE SEQUENCE [LARGE SCALE GENOMIC DNA]</scope>
</reference>
<dbReference type="EMBL" id="CABITT030000005">
    <property type="protein sequence ID" value="VVB05084.1"/>
    <property type="molecule type" value="Genomic_DNA"/>
</dbReference>
<sequence length="379" mass="43314">MKENRSRKLVAASEEHPASSSSSETTIPDLPILQNHSEPQHPLPVLTRLGDRKEPQRTITIQKTIKKKTTTRLPGKKRGGSSPLIGASLKKRNVNRSSIPAKKKLNMELSHETNVSISVPRHCKYLRFEGSDHRPLLTFLDETRVKKKGMFRFDNRLRDKEEVFDLITQVWGNEDTDTVETKISRCQSELTRWSREQNQNSAQVIKEALKSALLKDIPEPNPETLFSRVMIGKYCHKSSFLQSTPPANASHGWRGIIAGRRILTKGLGWLIGNGESIRVWDDPWLSSSEPVIPYGPRPRHIAELRVSDLIDHHTHSWKWDLIRLHLPMYEPHIRLLMLGFTSHNDSMAWLLTKNGEYTTRSGYSTRVSEAATTQDRAFN</sequence>
<name>A0A565BUK2_9BRAS</name>
<dbReference type="AlphaFoldDB" id="A0A565BUK2"/>
<proteinExistence type="predicted"/>
<organism evidence="2 3">
    <name type="scientific">Arabis nemorensis</name>
    <dbReference type="NCBI Taxonomy" id="586526"/>
    <lineage>
        <taxon>Eukaryota</taxon>
        <taxon>Viridiplantae</taxon>
        <taxon>Streptophyta</taxon>
        <taxon>Embryophyta</taxon>
        <taxon>Tracheophyta</taxon>
        <taxon>Spermatophyta</taxon>
        <taxon>Magnoliopsida</taxon>
        <taxon>eudicotyledons</taxon>
        <taxon>Gunneridae</taxon>
        <taxon>Pentapetalae</taxon>
        <taxon>rosids</taxon>
        <taxon>malvids</taxon>
        <taxon>Brassicales</taxon>
        <taxon>Brassicaceae</taxon>
        <taxon>Arabideae</taxon>
        <taxon>Arabis</taxon>
    </lineage>
</organism>
<feature type="region of interest" description="Disordered" evidence="1">
    <location>
        <begin position="1"/>
        <end position="86"/>
    </location>
</feature>
<accession>A0A565BUK2</accession>
<evidence type="ECO:0000313" key="3">
    <source>
        <dbReference type="Proteomes" id="UP000489600"/>
    </source>
</evidence>